<sequence>MLHKKDFIVPIPGMRKLNRIKENLGAAKLELTDDEYRQIEEELANFVIHGNRTDEDIAKLKDL</sequence>
<feature type="domain" description="NADP-dependent oxidoreductase" evidence="1">
    <location>
        <begin position="5"/>
        <end position="41"/>
    </location>
</feature>
<name>A0A9X0YSJ5_9BACI</name>
<evidence type="ECO:0000313" key="2">
    <source>
        <dbReference type="EMBL" id="MBP2078062.1"/>
    </source>
</evidence>
<dbReference type="InterPro" id="IPR023210">
    <property type="entry name" value="NADP_OxRdtase_dom"/>
</dbReference>
<dbReference type="Pfam" id="PF00248">
    <property type="entry name" value="Aldo_ket_red"/>
    <property type="match status" value="1"/>
</dbReference>
<organism evidence="2 3">
    <name type="scientific">Oceanobacillus polygoni</name>
    <dbReference type="NCBI Taxonomy" id="1235259"/>
    <lineage>
        <taxon>Bacteria</taxon>
        <taxon>Bacillati</taxon>
        <taxon>Bacillota</taxon>
        <taxon>Bacilli</taxon>
        <taxon>Bacillales</taxon>
        <taxon>Bacillaceae</taxon>
        <taxon>Oceanobacillus</taxon>
    </lineage>
</organism>
<comment type="caution">
    <text evidence="2">The sequence shown here is derived from an EMBL/GenBank/DDBJ whole genome shotgun (WGS) entry which is preliminary data.</text>
</comment>
<dbReference type="RefSeq" id="WP_245347731.1">
    <property type="nucleotide sequence ID" value="NZ_JAGGMB010000006.1"/>
</dbReference>
<accession>A0A9X0YSJ5</accession>
<dbReference type="SUPFAM" id="SSF51430">
    <property type="entry name" value="NAD(P)-linked oxidoreductase"/>
    <property type="match status" value="1"/>
</dbReference>
<keyword evidence="3" id="KW-1185">Reference proteome</keyword>
<protein>
    <submittedName>
        <fullName evidence="2">Aryl-alcohol dehydrogenase-like predicted oxidoreductase</fullName>
    </submittedName>
</protein>
<gene>
    <name evidence="2" type="ORF">J2Z64_002317</name>
</gene>
<dbReference type="Gene3D" id="3.20.20.100">
    <property type="entry name" value="NADP-dependent oxidoreductase domain"/>
    <property type="match status" value="1"/>
</dbReference>
<proteinExistence type="predicted"/>
<dbReference type="AlphaFoldDB" id="A0A9X0YSJ5"/>
<evidence type="ECO:0000313" key="3">
    <source>
        <dbReference type="Proteomes" id="UP001138793"/>
    </source>
</evidence>
<dbReference type="Proteomes" id="UP001138793">
    <property type="component" value="Unassembled WGS sequence"/>
</dbReference>
<evidence type="ECO:0000259" key="1">
    <source>
        <dbReference type="Pfam" id="PF00248"/>
    </source>
</evidence>
<dbReference type="EMBL" id="JAGGMB010000006">
    <property type="protein sequence ID" value="MBP2078062.1"/>
    <property type="molecule type" value="Genomic_DNA"/>
</dbReference>
<dbReference type="InterPro" id="IPR036812">
    <property type="entry name" value="NAD(P)_OxRdtase_dom_sf"/>
</dbReference>
<reference evidence="2" key="1">
    <citation type="submission" date="2021-03" db="EMBL/GenBank/DDBJ databases">
        <title>Genomic Encyclopedia of Type Strains, Phase IV (KMG-IV): sequencing the most valuable type-strain genomes for metagenomic binning, comparative biology and taxonomic classification.</title>
        <authorList>
            <person name="Goeker M."/>
        </authorList>
    </citation>
    <scope>NUCLEOTIDE SEQUENCE</scope>
    <source>
        <strain evidence="2">DSM 107338</strain>
    </source>
</reference>